<feature type="region of interest" description="Disordered" evidence="1">
    <location>
        <begin position="644"/>
        <end position="1213"/>
    </location>
</feature>
<name>A0AAV6U435_9ARAC</name>
<feature type="compositionally biased region" description="Acidic residues" evidence="1">
    <location>
        <begin position="562"/>
        <end position="571"/>
    </location>
</feature>
<feature type="compositionally biased region" description="Basic and acidic residues" evidence="1">
    <location>
        <begin position="738"/>
        <end position="754"/>
    </location>
</feature>
<feature type="compositionally biased region" description="Basic and acidic residues" evidence="1">
    <location>
        <begin position="834"/>
        <end position="849"/>
    </location>
</feature>
<feature type="compositionally biased region" description="Low complexity" evidence="1">
    <location>
        <begin position="683"/>
        <end position="693"/>
    </location>
</feature>
<feature type="compositionally biased region" description="Polar residues" evidence="1">
    <location>
        <begin position="26"/>
        <end position="41"/>
    </location>
</feature>
<sequence length="1309" mass="140976">MDPYQSTKDLQKVSSRPTRGMETKPQVDSPQKSPVSKTLPPSENKDEAAKKPLPDLEAPSASTSAPTPGTTASNASQKVAEQDSKAESKPEALPSSTEDKHHDPEESNTETSLQHPIISVDIKKSASSETKKEVPQESKTNTSEVPPEVLASVVTTAVVNAAASAVVDSDKGLAISGTKVISDPSKVDSVVEQELNKLSEKIKEEIQLKSKDDVQSDTKPLPNGDIDHSPGKGVADSEKDLKEVANKESECNAQSMEGKEESSKHRNGYKTEACKNTEAVAQNQNNVLHQTQNSEITSSNGVPGIITVVGISKKDSTQNKEAGESTSNSKLDDASETIKETDEATKEGHSKDEGFEKIGSSYKYDDKRELPSVSRSDVDCKEKTKVGENAVGGNLTDSAKIQSSIQKVYDDIDSSQNKQEIADAENPIQNEDSQFKKCESQKTKSTSENEGEKSASQIDIDKDEDTQEKSAEDTKENTAELDKSGNESIPDKTATQVLKTSPEPEEPKEKDNKSDTDSSKKELTSEDNIVSDICKQTQSSDISKSGVTSATSDSSTNIAAPDVEEGTEELCDMSMMASMTTSQILTEEMLNGSSMEQDKNKKNLSLDSETSLKDDQHKIEVCSMASATSGTCDIGVGSDERTMIRCASGDGGEEEVDGEQATTEIEIIEEANAGSISPDRQSAKSPSASSDAAEISQEKPGDAEDKPASAASRTSSIPEATVYEPPERRRSAASSAANEDRRDEDAGDKSKDESEKEEDGDKETSQRDTPVDNNKEASETAVSTEEKVDEGIVLEDHVETTEEGVVNDEKHEKEENNETSEEKEKGAEEDDEKATERPDSKVEQEKTDAEDAETPQSASGGKDEIKEDADESAEKDVTEDSGDTKDGDGVIESSATAEKVDEEQTQEKNVDESESEKVDEEKAVSEVEVDDGKKEAKEEEVPKELEEPKTLVEEEKEVQEEVSEIKDEKDASDSSEKNGGTEEAKNEGEKAEIGGEKEEEKPEIETDRDADAVKDEGEEQPKNEEPPETEEAQEEQSAKEVENAEATPEKADEEAPATQEADNEAEKEADDKELAGGDEAGQTEKQPEEEEEEEKEEPQSPTKRGRSPDKAGRRGSLPQLRLPRKSSNGWPVKGLPPVGRVSPFEGVSPISSPPKSLKTPPSPQKPQKATSPKKKNGALSPIKTPKTPASDTRKLPPIKAPVGLAPNPNLKNIRSKIGSFDNIKYKPGGGDKKVISTKKLEWKAAPKIGSLDHSFKGEKKRSRSKDGKDGKAAGDGQSGDEAEPEVTSAETIIKPEGAADMPVAISAES</sequence>
<evidence type="ECO:0000313" key="2">
    <source>
        <dbReference type="EMBL" id="KAG8178859.1"/>
    </source>
</evidence>
<proteinExistence type="predicted"/>
<gene>
    <name evidence="2" type="ORF">JTE90_010275</name>
</gene>
<feature type="compositionally biased region" description="Basic and acidic residues" evidence="1">
    <location>
        <begin position="433"/>
        <end position="453"/>
    </location>
</feature>
<protein>
    <recommendedName>
        <fullName evidence="4">Microtubule-associated protein</fullName>
    </recommendedName>
</protein>
<feature type="region of interest" description="Disordered" evidence="1">
    <location>
        <begin position="590"/>
        <end position="612"/>
    </location>
</feature>
<feature type="region of interest" description="Disordered" evidence="1">
    <location>
        <begin position="1246"/>
        <end position="1309"/>
    </location>
</feature>
<feature type="region of interest" description="Disordered" evidence="1">
    <location>
        <begin position="207"/>
        <end position="274"/>
    </location>
</feature>
<feature type="region of interest" description="Disordered" evidence="1">
    <location>
        <begin position="1"/>
        <end position="146"/>
    </location>
</feature>
<feature type="compositionally biased region" description="Basic and acidic residues" evidence="1">
    <location>
        <begin position="872"/>
        <end position="888"/>
    </location>
</feature>
<accession>A0AAV6U435</accession>
<feature type="compositionally biased region" description="Basic and acidic residues" evidence="1">
    <location>
        <begin position="1036"/>
        <end position="1050"/>
    </location>
</feature>
<feature type="compositionally biased region" description="Basic and acidic residues" evidence="1">
    <location>
        <begin position="80"/>
        <end position="90"/>
    </location>
</feature>
<keyword evidence="3" id="KW-1185">Reference proteome</keyword>
<feature type="compositionally biased region" description="Basic and acidic residues" evidence="1">
    <location>
        <begin position="807"/>
        <end position="826"/>
    </location>
</feature>
<feature type="compositionally biased region" description="Low complexity" evidence="1">
    <location>
        <begin position="1148"/>
        <end position="1170"/>
    </location>
</feature>
<feature type="compositionally biased region" description="Acidic residues" evidence="1">
    <location>
        <begin position="1051"/>
        <end position="1063"/>
    </location>
</feature>
<feature type="region of interest" description="Disordered" evidence="1">
    <location>
        <begin position="311"/>
        <end position="394"/>
    </location>
</feature>
<dbReference type="Proteomes" id="UP000827092">
    <property type="component" value="Unassembled WGS sequence"/>
</dbReference>
<reference evidence="2 3" key="1">
    <citation type="journal article" date="2022" name="Nat. Ecol. Evol.">
        <title>A masculinizing supergene underlies an exaggerated male reproductive morph in a spider.</title>
        <authorList>
            <person name="Hendrickx F."/>
            <person name="De Corte Z."/>
            <person name="Sonet G."/>
            <person name="Van Belleghem S.M."/>
            <person name="Kostlbacher S."/>
            <person name="Vangestel C."/>
        </authorList>
    </citation>
    <scope>NUCLEOTIDE SEQUENCE [LARGE SCALE GENOMIC DNA]</scope>
    <source>
        <strain evidence="2">W744_W776</strain>
    </source>
</reference>
<feature type="compositionally biased region" description="Acidic residues" evidence="1">
    <location>
        <begin position="1087"/>
        <end position="1096"/>
    </location>
</feature>
<dbReference type="InterPro" id="IPR001084">
    <property type="entry name" value="MAP_tubulin-bd_rpt"/>
</dbReference>
<dbReference type="PROSITE" id="PS51491">
    <property type="entry name" value="TAU_MAP_2"/>
    <property type="match status" value="1"/>
</dbReference>
<evidence type="ECO:0008006" key="4">
    <source>
        <dbReference type="Google" id="ProtNLM"/>
    </source>
</evidence>
<feature type="compositionally biased region" description="Basic and acidic residues" evidence="1">
    <location>
        <begin position="1064"/>
        <end position="1075"/>
    </location>
</feature>
<feature type="compositionally biased region" description="Basic and acidic residues" evidence="1">
    <location>
        <begin position="963"/>
        <end position="1025"/>
    </location>
</feature>
<feature type="compositionally biased region" description="Basic and acidic residues" evidence="1">
    <location>
        <begin position="330"/>
        <end position="356"/>
    </location>
</feature>
<organism evidence="2 3">
    <name type="scientific">Oedothorax gibbosus</name>
    <dbReference type="NCBI Taxonomy" id="931172"/>
    <lineage>
        <taxon>Eukaryota</taxon>
        <taxon>Metazoa</taxon>
        <taxon>Ecdysozoa</taxon>
        <taxon>Arthropoda</taxon>
        <taxon>Chelicerata</taxon>
        <taxon>Arachnida</taxon>
        <taxon>Araneae</taxon>
        <taxon>Araneomorphae</taxon>
        <taxon>Entelegynae</taxon>
        <taxon>Araneoidea</taxon>
        <taxon>Linyphiidae</taxon>
        <taxon>Erigoninae</taxon>
        <taxon>Oedothorax</taxon>
    </lineage>
</organism>
<feature type="compositionally biased region" description="Polar residues" evidence="1">
    <location>
        <begin position="1"/>
        <end position="17"/>
    </location>
</feature>
<evidence type="ECO:0000256" key="1">
    <source>
        <dbReference type="SAM" id="MobiDB-lite"/>
    </source>
</evidence>
<feature type="compositionally biased region" description="Basic and acidic residues" evidence="1">
    <location>
        <begin position="312"/>
        <end position="323"/>
    </location>
</feature>
<comment type="caution">
    <text evidence="2">The sequence shown here is derived from an EMBL/GenBank/DDBJ whole genome shotgun (WGS) entry which is preliminary data.</text>
</comment>
<feature type="compositionally biased region" description="Basic and acidic residues" evidence="1">
    <location>
        <begin position="207"/>
        <end position="216"/>
    </location>
</feature>
<feature type="compositionally biased region" description="Basic and acidic residues" evidence="1">
    <location>
        <begin position="696"/>
        <end position="707"/>
    </location>
</feature>
<feature type="compositionally biased region" description="Basic and acidic residues" evidence="1">
    <location>
        <begin position="43"/>
        <end position="54"/>
    </location>
</feature>
<feature type="compositionally biased region" description="Polar residues" evidence="1">
    <location>
        <begin position="534"/>
        <end position="558"/>
    </location>
</feature>
<feature type="compositionally biased region" description="Basic and acidic residues" evidence="1">
    <location>
        <begin position="762"/>
        <end position="800"/>
    </location>
</feature>
<feature type="region of interest" description="Disordered" evidence="1">
    <location>
        <begin position="411"/>
        <end position="571"/>
    </location>
</feature>
<evidence type="ECO:0000313" key="3">
    <source>
        <dbReference type="Proteomes" id="UP000827092"/>
    </source>
</evidence>
<dbReference type="GO" id="GO:0015631">
    <property type="term" value="F:tubulin binding"/>
    <property type="evidence" value="ECO:0007669"/>
    <property type="project" value="InterPro"/>
</dbReference>
<feature type="compositionally biased region" description="Basic and acidic residues" evidence="1">
    <location>
        <begin position="467"/>
        <end position="485"/>
    </location>
</feature>
<feature type="compositionally biased region" description="Basic and acidic residues" evidence="1">
    <location>
        <begin position="505"/>
        <end position="524"/>
    </location>
</feature>
<dbReference type="Pfam" id="PF00418">
    <property type="entry name" value="Tubulin-binding"/>
    <property type="match status" value="1"/>
</dbReference>
<feature type="compositionally biased region" description="Basic and acidic residues" evidence="1">
    <location>
        <begin position="363"/>
        <end position="386"/>
    </location>
</feature>
<feature type="compositionally biased region" description="Basic and acidic residues" evidence="1">
    <location>
        <begin position="225"/>
        <end position="250"/>
    </location>
</feature>
<feature type="compositionally biased region" description="Basic and acidic residues" evidence="1">
    <location>
        <begin position="905"/>
        <end position="953"/>
    </location>
</feature>
<feature type="compositionally biased region" description="Basic and acidic residues" evidence="1">
    <location>
        <begin position="121"/>
        <end position="136"/>
    </location>
</feature>
<feature type="compositionally biased region" description="Low complexity" evidence="1">
    <location>
        <begin position="58"/>
        <end position="76"/>
    </location>
</feature>
<dbReference type="EMBL" id="JAFNEN010000662">
    <property type="protein sequence ID" value="KAG8178859.1"/>
    <property type="molecule type" value="Genomic_DNA"/>
</dbReference>